<accession>A0A0F5JB74</accession>
<dbReference type="Gene3D" id="3.10.620.30">
    <property type="match status" value="1"/>
</dbReference>
<keyword evidence="1" id="KW-0732">Signal</keyword>
<feature type="signal peptide" evidence="1">
    <location>
        <begin position="1"/>
        <end position="20"/>
    </location>
</feature>
<dbReference type="SUPFAM" id="SSF54001">
    <property type="entry name" value="Cysteine proteinases"/>
    <property type="match status" value="1"/>
</dbReference>
<dbReference type="PANTHER" id="PTHR33490:SF6">
    <property type="entry name" value="SLL1049 PROTEIN"/>
    <property type="match status" value="1"/>
</dbReference>
<proteinExistence type="predicted"/>
<evidence type="ECO:0000313" key="4">
    <source>
        <dbReference type="Proteomes" id="UP000033035"/>
    </source>
</evidence>
<dbReference type="AlphaFoldDB" id="A0A0F5JB74"/>
<dbReference type="Pfam" id="PF01841">
    <property type="entry name" value="Transglut_core"/>
    <property type="match status" value="1"/>
</dbReference>
<keyword evidence="4" id="KW-1185">Reference proteome</keyword>
<dbReference type="PANTHER" id="PTHR33490">
    <property type="entry name" value="BLR5614 PROTEIN-RELATED"/>
    <property type="match status" value="1"/>
</dbReference>
<dbReference type="RefSeq" id="WP_052349924.1">
    <property type="nucleotide sequence ID" value="NZ_KE386764.1"/>
</dbReference>
<dbReference type="InterPro" id="IPR038765">
    <property type="entry name" value="Papain-like_cys_pep_sf"/>
</dbReference>
<dbReference type="Proteomes" id="UP000033035">
    <property type="component" value="Unassembled WGS sequence"/>
</dbReference>
<organism evidence="3 4">
    <name type="scientific">Parabacteroides gordonii MS-1 = DSM 23371</name>
    <dbReference type="NCBI Taxonomy" id="1203610"/>
    <lineage>
        <taxon>Bacteria</taxon>
        <taxon>Pseudomonadati</taxon>
        <taxon>Bacteroidota</taxon>
        <taxon>Bacteroidia</taxon>
        <taxon>Bacteroidales</taxon>
        <taxon>Tannerellaceae</taxon>
        <taxon>Parabacteroides</taxon>
    </lineage>
</organism>
<dbReference type="SMART" id="SM00460">
    <property type="entry name" value="TGc"/>
    <property type="match status" value="1"/>
</dbReference>
<name>A0A0F5JB74_9BACT</name>
<reference evidence="3 4" key="1">
    <citation type="submission" date="2013-04" db="EMBL/GenBank/DDBJ databases">
        <title>The Genome Sequence of Parabacteroides gordonii DSM 23371.</title>
        <authorList>
            <consortium name="The Broad Institute Genomics Platform"/>
            <person name="Earl A."/>
            <person name="Ward D."/>
            <person name="Feldgarden M."/>
            <person name="Gevers D."/>
            <person name="Martens E."/>
            <person name="Sakamoto M."/>
            <person name="Benno Y."/>
            <person name="Suzuki N."/>
            <person name="Matsunaga N."/>
            <person name="Koshihara K."/>
            <person name="Seki M."/>
            <person name="Komiya H."/>
            <person name="Walker B."/>
            <person name="Young S."/>
            <person name="Zeng Q."/>
            <person name="Gargeya S."/>
            <person name="Fitzgerald M."/>
            <person name="Haas B."/>
            <person name="Abouelleil A."/>
            <person name="Allen A.W."/>
            <person name="Alvarado L."/>
            <person name="Arachchi H.M."/>
            <person name="Berlin A.M."/>
            <person name="Chapman S.B."/>
            <person name="Gainer-Dewar J."/>
            <person name="Goldberg J."/>
            <person name="Griggs A."/>
            <person name="Gujja S."/>
            <person name="Hansen M."/>
            <person name="Howarth C."/>
            <person name="Imamovic A."/>
            <person name="Ireland A."/>
            <person name="Larimer J."/>
            <person name="McCowan C."/>
            <person name="Murphy C."/>
            <person name="Pearson M."/>
            <person name="Poon T.W."/>
            <person name="Priest M."/>
            <person name="Roberts A."/>
            <person name="Saif S."/>
            <person name="Shea T."/>
            <person name="Sisk P."/>
            <person name="Sykes S."/>
            <person name="Wortman J."/>
            <person name="Nusbaum C."/>
            <person name="Birren B."/>
        </authorList>
    </citation>
    <scope>NUCLEOTIDE SEQUENCE [LARGE SCALE GENOMIC DNA]</scope>
    <source>
        <strain evidence="3 4">MS-1</strain>
    </source>
</reference>
<dbReference type="EMBL" id="AQHW01000015">
    <property type="protein sequence ID" value="KKB54983.1"/>
    <property type="molecule type" value="Genomic_DNA"/>
</dbReference>
<dbReference type="HOGENOM" id="CLU_094116_0_0_10"/>
<sequence>MSKAPFMLIICMFIVQSAFAQSYSQYFRLENQDTVNFTFTVRKPDIKAIDCYPQRITQISKKGDNYEISLTIINPYLDGSKLAKMKEAKYDKSQEYDREIARFLQSTPLIDTQNEHVRQIADTLFKDDTQTFVIIEKALKFVHSYLSPSDSIAKQIDAGTCRTVDVNTVIQTRKGTCSEYTNVFTALMRYMNIPTRFAVGYFNVPEWKAESTHAWPECYIEGAGWCTVDPTFPSYIGPHFAEIRMRYGIDYEDCDIKTLSDDIEPIEFTKR</sequence>
<protein>
    <recommendedName>
        <fullName evidence="2">Transglutaminase-like domain-containing protein</fullName>
    </recommendedName>
</protein>
<feature type="domain" description="Transglutaminase-like" evidence="2">
    <location>
        <begin position="169"/>
        <end position="232"/>
    </location>
</feature>
<feature type="chain" id="PRO_5002489527" description="Transglutaminase-like domain-containing protein" evidence="1">
    <location>
        <begin position="21"/>
        <end position="271"/>
    </location>
</feature>
<dbReference type="PATRIC" id="fig|1203610.3.peg.2501"/>
<evidence type="ECO:0000259" key="2">
    <source>
        <dbReference type="SMART" id="SM00460"/>
    </source>
</evidence>
<comment type="caution">
    <text evidence="3">The sequence shown here is derived from an EMBL/GenBank/DDBJ whole genome shotgun (WGS) entry which is preliminary data.</text>
</comment>
<evidence type="ECO:0000313" key="3">
    <source>
        <dbReference type="EMBL" id="KKB54983.1"/>
    </source>
</evidence>
<gene>
    <name evidence="3" type="ORF">HMPREF1536_02436</name>
</gene>
<dbReference type="STRING" id="1203610.HMPREF1536_02436"/>
<dbReference type="InterPro" id="IPR002931">
    <property type="entry name" value="Transglutaminase-like"/>
</dbReference>
<evidence type="ECO:0000256" key="1">
    <source>
        <dbReference type="SAM" id="SignalP"/>
    </source>
</evidence>